<dbReference type="EMBL" id="FOYO01000001">
    <property type="protein sequence ID" value="SFR50909.1"/>
    <property type="molecule type" value="Genomic_DNA"/>
</dbReference>
<dbReference type="Pfam" id="PF17939">
    <property type="entry name" value="TetR_C_30"/>
    <property type="match status" value="1"/>
</dbReference>
<dbReference type="AlphaFoldDB" id="A0A1I6H8S8"/>
<reference evidence="5" key="1">
    <citation type="submission" date="2016-10" db="EMBL/GenBank/DDBJ databases">
        <authorList>
            <person name="Varghese N."/>
            <person name="Submissions S."/>
        </authorList>
    </citation>
    <scope>NUCLEOTIDE SEQUENCE [LARGE SCALE GENOMIC DNA]</scope>
    <source>
        <strain evidence="5">DSM 26921</strain>
    </source>
</reference>
<feature type="DNA-binding region" description="H-T-H motif" evidence="2">
    <location>
        <begin position="38"/>
        <end position="57"/>
    </location>
</feature>
<dbReference type="SUPFAM" id="SSF48498">
    <property type="entry name" value="Tetracyclin repressor-like, C-terminal domain"/>
    <property type="match status" value="1"/>
</dbReference>
<dbReference type="Proteomes" id="UP000199658">
    <property type="component" value="Unassembled WGS sequence"/>
</dbReference>
<evidence type="ECO:0000259" key="3">
    <source>
        <dbReference type="PROSITE" id="PS50977"/>
    </source>
</evidence>
<dbReference type="STRING" id="670154.SAMN04488002_2689"/>
<dbReference type="Pfam" id="PF00440">
    <property type="entry name" value="TetR_N"/>
    <property type="match status" value="1"/>
</dbReference>
<organism evidence="4 5">
    <name type="scientific">Litoreibacter janthinus</name>
    <dbReference type="NCBI Taxonomy" id="670154"/>
    <lineage>
        <taxon>Bacteria</taxon>
        <taxon>Pseudomonadati</taxon>
        <taxon>Pseudomonadota</taxon>
        <taxon>Alphaproteobacteria</taxon>
        <taxon>Rhodobacterales</taxon>
        <taxon>Roseobacteraceae</taxon>
        <taxon>Litoreibacter</taxon>
    </lineage>
</organism>
<dbReference type="InterPro" id="IPR041586">
    <property type="entry name" value="PsrA_TetR_C"/>
</dbReference>
<dbReference type="InterPro" id="IPR001647">
    <property type="entry name" value="HTH_TetR"/>
</dbReference>
<keyword evidence="1 2" id="KW-0238">DNA-binding</keyword>
<dbReference type="Gene3D" id="1.10.357.10">
    <property type="entry name" value="Tetracycline Repressor, domain 2"/>
    <property type="match status" value="1"/>
</dbReference>
<evidence type="ECO:0000313" key="5">
    <source>
        <dbReference type="Proteomes" id="UP000199658"/>
    </source>
</evidence>
<keyword evidence="5" id="KW-1185">Reference proteome</keyword>
<gene>
    <name evidence="4" type="ORF">SAMN04488002_2689</name>
</gene>
<dbReference type="GO" id="GO:0000976">
    <property type="term" value="F:transcription cis-regulatory region binding"/>
    <property type="evidence" value="ECO:0007669"/>
    <property type="project" value="TreeGrafter"/>
</dbReference>
<protein>
    <submittedName>
        <fullName evidence="4">Transcriptional regulator, TetR family</fullName>
    </submittedName>
</protein>
<dbReference type="InterPro" id="IPR009057">
    <property type="entry name" value="Homeodomain-like_sf"/>
</dbReference>
<evidence type="ECO:0000313" key="4">
    <source>
        <dbReference type="EMBL" id="SFR50909.1"/>
    </source>
</evidence>
<dbReference type="InterPro" id="IPR036271">
    <property type="entry name" value="Tet_transcr_reg_TetR-rel_C_sf"/>
</dbReference>
<dbReference type="SUPFAM" id="SSF46689">
    <property type="entry name" value="Homeodomain-like"/>
    <property type="match status" value="1"/>
</dbReference>
<dbReference type="RefSeq" id="WP_245780991.1">
    <property type="nucleotide sequence ID" value="NZ_FOYO01000001.1"/>
</dbReference>
<dbReference type="PANTHER" id="PTHR30055:SF235">
    <property type="entry name" value="TRANSCRIPTIONAL REGULATORY PROTEIN"/>
    <property type="match status" value="1"/>
</dbReference>
<dbReference type="GO" id="GO:0003700">
    <property type="term" value="F:DNA-binding transcription factor activity"/>
    <property type="evidence" value="ECO:0007669"/>
    <property type="project" value="TreeGrafter"/>
</dbReference>
<dbReference type="PANTHER" id="PTHR30055">
    <property type="entry name" value="HTH-TYPE TRANSCRIPTIONAL REGULATOR RUTR"/>
    <property type="match status" value="1"/>
</dbReference>
<dbReference type="InterPro" id="IPR050109">
    <property type="entry name" value="HTH-type_TetR-like_transc_reg"/>
</dbReference>
<feature type="domain" description="HTH tetR-type" evidence="3">
    <location>
        <begin position="15"/>
        <end position="75"/>
    </location>
</feature>
<dbReference type="PROSITE" id="PS50977">
    <property type="entry name" value="HTH_TETR_2"/>
    <property type="match status" value="1"/>
</dbReference>
<proteinExistence type="predicted"/>
<sequence length="223" mass="24067">MNELERKRAPSKRSLATRQRIFDAAEQLFAERGFEGASIRDIAKAADVQTALVNHHGGPKEVFFEAIVARRAQPLAVLRQEQLTLIAPTLSTVSDDAALSAILTAFIGPFLHLAEDDLGWRAYARLVAQISSDVRWSDLAATYFDPTAQHFLVALQSRFPDAQPLAISQGFVYTVSSMLALSTSRWRIAALAGQPAQGGAHVGLDGLVTYAAAGYMALLSNAS</sequence>
<evidence type="ECO:0000256" key="2">
    <source>
        <dbReference type="PROSITE-ProRule" id="PRU00335"/>
    </source>
</evidence>
<name>A0A1I6H8S8_9RHOB</name>
<evidence type="ECO:0000256" key="1">
    <source>
        <dbReference type="ARBA" id="ARBA00023125"/>
    </source>
</evidence>
<accession>A0A1I6H8S8</accession>